<proteinExistence type="predicted"/>
<gene>
    <name evidence="1" type="ORF">SPELUC_LOCUS15308</name>
</gene>
<evidence type="ECO:0000313" key="2">
    <source>
        <dbReference type="Proteomes" id="UP000789366"/>
    </source>
</evidence>
<accession>A0ACA9QU27</accession>
<dbReference type="EMBL" id="CAJVPW010049836">
    <property type="protein sequence ID" value="CAG8763769.1"/>
    <property type="molecule type" value="Genomic_DNA"/>
</dbReference>
<name>A0ACA9QU27_9GLOM</name>
<keyword evidence="2" id="KW-1185">Reference proteome</keyword>
<evidence type="ECO:0000313" key="1">
    <source>
        <dbReference type="EMBL" id="CAG8763769.1"/>
    </source>
</evidence>
<feature type="non-terminal residue" evidence="1">
    <location>
        <position position="64"/>
    </location>
</feature>
<sequence length="64" mass="7158">TAIRESLEIIKENQANPVGVIVAVDRQEKGVGIYSAAQQIEQDYSIPVISIIILNNIDHYLKEH</sequence>
<organism evidence="1 2">
    <name type="scientific">Cetraspora pellucida</name>
    <dbReference type="NCBI Taxonomy" id="1433469"/>
    <lineage>
        <taxon>Eukaryota</taxon>
        <taxon>Fungi</taxon>
        <taxon>Fungi incertae sedis</taxon>
        <taxon>Mucoromycota</taxon>
        <taxon>Glomeromycotina</taxon>
        <taxon>Glomeromycetes</taxon>
        <taxon>Diversisporales</taxon>
        <taxon>Gigasporaceae</taxon>
        <taxon>Cetraspora</taxon>
    </lineage>
</organism>
<comment type="caution">
    <text evidence="1">The sequence shown here is derived from an EMBL/GenBank/DDBJ whole genome shotgun (WGS) entry which is preliminary data.</text>
</comment>
<feature type="non-terminal residue" evidence="1">
    <location>
        <position position="1"/>
    </location>
</feature>
<dbReference type="Proteomes" id="UP000789366">
    <property type="component" value="Unassembled WGS sequence"/>
</dbReference>
<reference evidence="1" key="1">
    <citation type="submission" date="2021-06" db="EMBL/GenBank/DDBJ databases">
        <authorList>
            <person name="Kallberg Y."/>
            <person name="Tangrot J."/>
            <person name="Rosling A."/>
        </authorList>
    </citation>
    <scope>NUCLEOTIDE SEQUENCE</scope>
    <source>
        <strain evidence="1">28 12/20/2015</strain>
    </source>
</reference>
<protein>
    <submittedName>
        <fullName evidence="1">16277_t:CDS:1</fullName>
    </submittedName>
</protein>